<evidence type="ECO:0000313" key="3">
    <source>
        <dbReference type="EMBL" id="GHC73557.1"/>
    </source>
</evidence>
<dbReference type="Gene3D" id="2.70.98.40">
    <property type="entry name" value="Glycoside hydrolase, family 65, N-terminal domain"/>
    <property type="match status" value="1"/>
</dbReference>
<dbReference type="Pfam" id="PF21958">
    <property type="entry name" value="SOGP_N"/>
    <property type="match status" value="1"/>
</dbReference>
<evidence type="ECO:0000259" key="2">
    <source>
        <dbReference type="Pfam" id="PF21958"/>
    </source>
</evidence>
<organism evidence="3 4">
    <name type="scientific">Pseudorhodoferax aquiterrae</name>
    <dbReference type="NCBI Taxonomy" id="747304"/>
    <lineage>
        <taxon>Bacteria</taxon>
        <taxon>Pseudomonadati</taxon>
        <taxon>Pseudomonadota</taxon>
        <taxon>Betaproteobacteria</taxon>
        <taxon>Burkholderiales</taxon>
        <taxon>Comamonadaceae</taxon>
    </lineage>
</organism>
<gene>
    <name evidence="3" type="ORF">GCM10007320_10310</name>
</gene>
<feature type="domain" description="SOGP N-terminal" evidence="2">
    <location>
        <begin position="18"/>
        <end position="247"/>
    </location>
</feature>
<evidence type="ECO:0000259" key="1">
    <source>
        <dbReference type="Pfam" id="PF21250"/>
    </source>
</evidence>
<sequence>MSASSELVLNSPGGLSATFHANGTLHRLDFGDTTLQLFAGHALEAATTALWLRRRQDGAVLDSLNLLSPDSGAQWRLHAGAWQARGNWGALRYAVRLQLHASAPVWSWQVDLHNAGDSAQTVDLVLLQDVALAPYGAVRINEYYVSQYLDHVPLDHPWRGTVLATRQNLAGAGQRHPWLLLGSLRRAVGYATDALQSIGLGWRSGASPVVATADLPNQRLQHEHAMLALQDAPCVLPAQAGARLGFFAGVQADHPQATGAADLAQADAWAALAAAAPAPAEPGPPWRAAAPSLFTRAADLATHALSESELAQRFALPWRQVERDAEGRLLSFFAAFGTHVALPRKESQTLRPHGQILRTGAHLVPDERSLTSTCWMGGVFHSMVTQGHVSSNRLLSTVRSYLGLHRGSGQRVLVEIGGQWRLLGLPSAFAMSAGQCAWIYAHAQGVLTVRASAATEDHALSLALQVDAGPAVRFLVTHHLALQGDDGLAPGMPAWRRGADGAVTVAPAPGSAAQRQYPGGSFALQPDAGSAALLEHVGADELLYLDGRSRDQPFLCLRTLPCAVFGLTLRSELLGPLAAPDAALPRLPALRLPELELPPGTARPRLSALAEWLPWLQDNALVHYLAPRGLEQYTGGGWGTRDVSQGPVELLLAHGCLPPLRDLLLRVFAEQQPDGDWPQWFMFFARDRHVRAGDSHGDIVFWPLVALGQYLQAAGDGGVLDERLPFFHPEGPAQAEQATVWQHVQRALGVIAQRRIPATRLAAYGHGDWNDALQPADPALRERLCSAWTVTLHYQMLRTLGQGLQALGRTDQADALAVQAQAVLQDFQQQLMPDGVLAGYALFEAAGAPRYLLHPCDALTGAHYSLLPMVHAVINEMLDPDQAAQHLALVRTHLLGPDGARLFDRPLAYRGGPQTLFQRAESASFFGREIGLMYTHAHLRYAEALAQHGDAEAFFEALCQANPIGMQTWLPQARLRQANCYYSSSDAAFNDRYEAAARYDRLLAGEVAVQGGWRVYSSGAGIALSLVVRQLLGLRGSHDAVHFDPVMPRGLDGLVAQACLRGTAVQVRYRVGPRGCGVQQLALNGRPLAFTRLANRYRPGPASVALTDWMDALAQAGGGATLEIVLG</sequence>
<dbReference type="Proteomes" id="UP000626210">
    <property type="component" value="Unassembled WGS sequence"/>
</dbReference>
<name>A0ABQ3FXK5_9BURK</name>
<accession>A0ABQ3FXK5</accession>
<dbReference type="SUPFAM" id="SSF48208">
    <property type="entry name" value="Six-hairpin glycosidases"/>
    <property type="match status" value="1"/>
</dbReference>
<dbReference type="InterPro" id="IPR008928">
    <property type="entry name" value="6-hairpin_glycosidase_sf"/>
</dbReference>
<dbReference type="EMBL" id="BMYK01000002">
    <property type="protein sequence ID" value="GHC73557.1"/>
    <property type="molecule type" value="Genomic_DNA"/>
</dbReference>
<evidence type="ECO:0000313" key="4">
    <source>
        <dbReference type="Proteomes" id="UP000626210"/>
    </source>
</evidence>
<reference evidence="4" key="1">
    <citation type="journal article" date="2019" name="Int. J. Syst. Evol. Microbiol.">
        <title>The Global Catalogue of Microorganisms (GCM) 10K type strain sequencing project: providing services to taxonomists for standard genome sequencing and annotation.</title>
        <authorList>
            <consortium name="The Broad Institute Genomics Platform"/>
            <consortium name="The Broad Institute Genome Sequencing Center for Infectious Disease"/>
            <person name="Wu L."/>
            <person name="Ma J."/>
        </authorList>
    </citation>
    <scope>NUCLEOTIDE SEQUENCE [LARGE SCALE GENOMIC DNA]</scope>
    <source>
        <strain evidence="4">KCTC 23314</strain>
    </source>
</reference>
<evidence type="ECO:0008006" key="5">
    <source>
        <dbReference type="Google" id="ProtNLM"/>
    </source>
</evidence>
<dbReference type="Pfam" id="PF21250">
    <property type="entry name" value="SOGP_2nd"/>
    <property type="match status" value="1"/>
</dbReference>
<comment type="caution">
    <text evidence="3">The sequence shown here is derived from an EMBL/GenBank/DDBJ whole genome shotgun (WGS) entry which is preliminary data.</text>
</comment>
<dbReference type="InterPro" id="IPR053831">
    <property type="entry name" value="SOGP_N"/>
</dbReference>
<keyword evidence="4" id="KW-1185">Reference proteome</keyword>
<dbReference type="InterPro" id="IPR052047">
    <property type="entry name" value="GH94_Enzymes"/>
</dbReference>
<dbReference type="Gene3D" id="1.50.10.10">
    <property type="match status" value="1"/>
</dbReference>
<dbReference type="RefSeq" id="WP_189685867.1">
    <property type="nucleotide sequence ID" value="NZ_BMYK01000002.1"/>
</dbReference>
<dbReference type="PANTHER" id="PTHR37469">
    <property type="entry name" value="CELLOBIONIC ACID PHOSPHORYLASE-RELATED"/>
    <property type="match status" value="1"/>
</dbReference>
<dbReference type="InterPro" id="IPR037018">
    <property type="entry name" value="GH65_N"/>
</dbReference>
<protein>
    <recommendedName>
        <fullName evidence="5">Cellobiose phosphorylase</fullName>
    </recommendedName>
</protein>
<dbReference type="PANTHER" id="PTHR37469:SF2">
    <property type="entry name" value="CELLOBIONIC ACID PHOSPHORYLASE"/>
    <property type="match status" value="1"/>
</dbReference>
<proteinExistence type="predicted"/>
<dbReference type="InterPro" id="IPR012341">
    <property type="entry name" value="6hp_glycosidase-like_sf"/>
</dbReference>
<dbReference type="InterPro" id="IPR048771">
    <property type="entry name" value="SOGP_2nd"/>
</dbReference>
<feature type="domain" description="Glycoside phosphorylase super sandwich" evidence="1">
    <location>
        <begin position="317"/>
        <end position="565"/>
    </location>
</feature>